<keyword evidence="2" id="KW-1185">Reference proteome</keyword>
<dbReference type="KEGG" id="pdh:B9T62_14240"/>
<dbReference type="OrthoDB" id="2595442at2"/>
<proteinExistence type="predicted"/>
<sequence length="260" mass="30510">MKIILNERKYIEDALKSSDVNKNNSKNLALLIKYYYLQGKDKGEVRQSVEQYMIKHYPKYNPILWDSHITKLVDAGKRVKKRKNGDTIKKELVEIDEICITKAEINKIKALRKLPLKKLAFGLLVYSKIHNQLGKNNTYWVNSELKDILSDCKIAADRKKQRLMIHELINLGYLTSSNRVNETKTKVNFANEDSDVVLVVRDFDYFIYDYLKLLGQRVKICKTNTCDQRFIAKENGSLYCNKCKNRRNKDYIDKNSDKNK</sequence>
<organism evidence="1 2">
    <name type="scientific">Paenibacillus donghaensis</name>
    <dbReference type="NCBI Taxonomy" id="414771"/>
    <lineage>
        <taxon>Bacteria</taxon>
        <taxon>Bacillati</taxon>
        <taxon>Bacillota</taxon>
        <taxon>Bacilli</taxon>
        <taxon>Bacillales</taxon>
        <taxon>Paenibacillaceae</taxon>
        <taxon>Paenibacillus</taxon>
    </lineage>
</organism>
<accession>A0A2Z2KLB2</accession>
<name>A0A2Z2KLB2_9BACL</name>
<dbReference type="EMBL" id="CP021780">
    <property type="protein sequence ID" value="ASA21832.1"/>
    <property type="molecule type" value="Genomic_DNA"/>
</dbReference>
<protein>
    <submittedName>
        <fullName evidence="1">Uncharacterized protein</fullName>
    </submittedName>
</protein>
<dbReference type="AlphaFoldDB" id="A0A2Z2KLB2"/>
<dbReference type="RefSeq" id="WP_087915839.1">
    <property type="nucleotide sequence ID" value="NZ_CP021780.1"/>
</dbReference>
<reference evidence="1 2" key="1">
    <citation type="submission" date="2017-06" db="EMBL/GenBank/DDBJ databases">
        <title>Complete genome sequence of Paenibacillus donghaensis KCTC 13049T isolated from East Sea sediment, South Korea.</title>
        <authorList>
            <person name="Jung B.K."/>
            <person name="Hong S.-J."/>
            <person name="Shin J.-H."/>
        </authorList>
    </citation>
    <scope>NUCLEOTIDE SEQUENCE [LARGE SCALE GENOMIC DNA]</scope>
    <source>
        <strain evidence="1 2">KCTC 13049</strain>
    </source>
</reference>
<gene>
    <name evidence="1" type="ORF">B9T62_14240</name>
</gene>
<evidence type="ECO:0000313" key="2">
    <source>
        <dbReference type="Proteomes" id="UP000249890"/>
    </source>
</evidence>
<dbReference type="Proteomes" id="UP000249890">
    <property type="component" value="Chromosome"/>
</dbReference>
<evidence type="ECO:0000313" key="1">
    <source>
        <dbReference type="EMBL" id="ASA21832.1"/>
    </source>
</evidence>